<dbReference type="REBASE" id="46604">
    <property type="entry name" value="XboSSMcrBP"/>
</dbReference>
<dbReference type="eggNOG" id="COG1401">
    <property type="taxonomic scope" value="Bacteria"/>
</dbReference>
<dbReference type="RefSeq" id="WP_012987998.1">
    <property type="nucleotide sequence ID" value="NC_013892.1"/>
</dbReference>
<proteinExistence type="predicted"/>
<dbReference type="InterPro" id="IPR027417">
    <property type="entry name" value="P-loop_NTPase"/>
</dbReference>
<evidence type="ECO:0008006" key="3">
    <source>
        <dbReference type="Google" id="ProtNLM"/>
    </source>
</evidence>
<reference evidence="1" key="1">
    <citation type="journal article" date="2011" name="PLoS ONE">
        <title>The entomopathogenic bacterial endosymbionts xenorhabdus and photorhabdus: convergent lifestyles from divergent genomes.</title>
        <authorList>
            <person name="Chaston J.M."/>
            <person name="Suen G."/>
            <person name="Tucker S.L."/>
            <person name="Andersen A.W."/>
            <person name="Bhasin A."/>
            <person name="Bode E."/>
            <person name="Bode H.B."/>
            <person name="Brachmann A.O."/>
            <person name="Cowles C.E."/>
            <person name="Cowles K.N."/>
            <person name="Darby C."/>
            <person name="de Leon L."/>
            <person name="Drace K."/>
            <person name="Du Z."/>
            <person name="Givaudan A."/>
            <person name="Herbert Tran E.E."/>
            <person name="Jewell K.A."/>
            <person name="Knack J.J."/>
            <person name="Krasomil-Osterfeld K.C."/>
            <person name="Kukor R."/>
            <person name="Lanois A."/>
            <person name="Latreille P."/>
            <person name="Leimgruber N.K."/>
            <person name="Lipke C.M."/>
            <person name="Liu R."/>
            <person name="Lu X."/>
            <person name="Martens E.C."/>
            <person name="Marri P.R."/>
            <person name="Medigue C."/>
            <person name="Menard M.L."/>
            <person name="Miller N.M."/>
            <person name="Morales-Soto N."/>
            <person name="Norton S."/>
            <person name="Ogier J.C."/>
            <person name="Orchard S.S."/>
            <person name="Park D."/>
            <person name="Park Y."/>
            <person name="Qurollo B.A."/>
            <person name="Sugar D.R."/>
            <person name="Richards G.R."/>
            <person name="Rouy Z."/>
            <person name="Slominski B."/>
            <person name="Slominski K."/>
            <person name="Snyder H."/>
            <person name="Tjaden B.C."/>
            <person name="van der Hoeven R."/>
            <person name="Welch R.D."/>
            <person name="Wheeler C."/>
            <person name="Xiang B."/>
            <person name="Barbazuk B."/>
            <person name="Gaudriault S."/>
            <person name="Goodner B."/>
            <person name="Slater S.C."/>
            <person name="Forst S."/>
            <person name="Goldman B.S."/>
            <person name="Goodrich-Blair H."/>
        </authorList>
    </citation>
    <scope>NUCLEOTIDE SEQUENCE [LARGE SCALE GENOMIC DNA]</scope>
    <source>
        <strain evidence="1">SS-2004</strain>
    </source>
</reference>
<dbReference type="EMBL" id="FN667741">
    <property type="protein sequence ID" value="CBJ80607.1"/>
    <property type="molecule type" value="Genomic_DNA"/>
</dbReference>
<sequence>MLGHYNAFERRFYEKDCLQALYKARTPRWEDTCNVILLDEMNLSRPEQYFAEFLSALEKNNADERLISLSETALPNAPQMLREGRKILVPGNVWFIGTANHDETTNEFADKTYDRAHVMTLPKQDSQFKIKPMGKRHYSFSSLRKAFEAARQKHKGEVTELLQALTRDSFTDCLDREFNLGWGNRFEKQALDFIPVMLASGAMKGIALDHLLSTRVMRSGKVTGRYNVSVDAVKALKGALESFWSREKLVGEPVKSLEFLNADIRRMEGRN</sequence>
<accession>D3V055</accession>
<name>D3V055_XENBS</name>
<protein>
    <recommendedName>
        <fullName evidence="3">ATPase dynein-related AAA domain-containing protein</fullName>
    </recommendedName>
</protein>
<organism evidence="1 2">
    <name type="scientific">Xenorhabdus bovienii (strain SS-2004)</name>
    <name type="common">Xenorhabdus nematophila subsp. bovienii</name>
    <dbReference type="NCBI Taxonomy" id="406818"/>
    <lineage>
        <taxon>Bacteria</taxon>
        <taxon>Pseudomonadati</taxon>
        <taxon>Pseudomonadota</taxon>
        <taxon>Gammaproteobacteria</taxon>
        <taxon>Enterobacterales</taxon>
        <taxon>Morganellaceae</taxon>
        <taxon>Xenorhabdus</taxon>
    </lineage>
</organism>
<dbReference type="Proteomes" id="UP000002045">
    <property type="component" value="Chromosome"/>
</dbReference>
<evidence type="ECO:0000313" key="2">
    <source>
        <dbReference type="Proteomes" id="UP000002045"/>
    </source>
</evidence>
<dbReference type="Gene3D" id="3.40.50.300">
    <property type="entry name" value="P-loop containing nucleotide triphosphate hydrolases"/>
    <property type="match status" value="1"/>
</dbReference>
<dbReference type="AlphaFoldDB" id="D3V055"/>
<dbReference type="STRING" id="406818.XBJ1_1478"/>
<gene>
    <name evidence="1" type="ordered locus">XBJ1_1478</name>
</gene>
<evidence type="ECO:0000313" key="1">
    <source>
        <dbReference type="EMBL" id="CBJ80607.1"/>
    </source>
</evidence>
<dbReference type="HOGENOM" id="CLU_1026546_0_0_6"/>
<dbReference type="KEGG" id="xbo:XBJ1_1478"/>